<protein>
    <submittedName>
        <fullName evidence="2">Uncharacterized protein</fullName>
    </submittedName>
</protein>
<feature type="compositionally biased region" description="Basic and acidic residues" evidence="1">
    <location>
        <begin position="32"/>
        <end position="68"/>
    </location>
</feature>
<dbReference type="Proteomes" id="UP001066276">
    <property type="component" value="Chromosome 4_2"/>
</dbReference>
<feature type="region of interest" description="Disordered" evidence="1">
    <location>
        <begin position="1"/>
        <end position="68"/>
    </location>
</feature>
<gene>
    <name evidence="2" type="ORF">NDU88_004508</name>
</gene>
<evidence type="ECO:0000256" key="1">
    <source>
        <dbReference type="SAM" id="MobiDB-lite"/>
    </source>
</evidence>
<name>A0AAV7SJ14_PLEWA</name>
<dbReference type="AlphaFoldDB" id="A0AAV7SJ14"/>
<comment type="caution">
    <text evidence="2">The sequence shown here is derived from an EMBL/GenBank/DDBJ whole genome shotgun (WGS) entry which is preliminary data.</text>
</comment>
<evidence type="ECO:0000313" key="2">
    <source>
        <dbReference type="EMBL" id="KAJ1164061.1"/>
    </source>
</evidence>
<reference evidence="2" key="1">
    <citation type="journal article" date="2022" name="bioRxiv">
        <title>Sequencing and chromosome-scale assembly of the giantPleurodeles waltlgenome.</title>
        <authorList>
            <person name="Brown T."/>
            <person name="Elewa A."/>
            <person name="Iarovenko S."/>
            <person name="Subramanian E."/>
            <person name="Araus A.J."/>
            <person name="Petzold A."/>
            <person name="Susuki M."/>
            <person name="Suzuki K.-i.T."/>
            <person name="Hayashi T."/>
            <person name="Toyoda A."/>
            <person name="Oliveira C."/>
            <person name="Osipova E."/>
            <person name="Leigh N.D."/>
            <person name="Simon A."/>
            <person name="Yun M.H."/>
        </authorList>
    </citation>
    <scope>NUCLEOTIDE SEQUENCE</scope>
    <source>
        <strain evidence="2">20211129_DDA</strain>
        <tissue evidence="2">Liver</tissue>
    </source>
</reference>
<evidence type="ECO:0000313" key="3">
    <source>
        <dbReference type="Proteomes" id="UP001066276"/>
    </source>
</evidence>
<dbReference type="EMBL" id="JANPWB010000008">
    <property type="protein sequence ID" value="KAJ1164061.1"/>
    <property type="molecule type" value="Genomic_DNA"/>
</dbReference>
<keyword evidence="3" id="KW-1185">Reference proteome</keyword>
<sequence>MLTNTTQQADKCGAPAEERSSARTDLSLPASKELRSMLRQPCDRAAEPEHEDPLPGKGSTEDPDFRRSACKELKTEAHCRRERGFHPMSCIKMDKPGATATGVEEAMLGERKGSQDPSLVTTLAEHTQKFKDILNAVLDIKTTLEPKIDA</sequence>
<organism evidence="2 3">
    <name type="scientific">Pleurodeles waltl</name>
    <name type="common">Iberian ribbed newt</name>
    <dbReference type="NCBI Taxonomy" id="8319"/>
    <lineage>
        <taxon>Eukaryota</taxon>
        <taxon>Metazoa</taxon>
        <taxon>Chordata</taxon>
        <taxon>Craniata</taxon>
        <taxon>Vertebrata</taxon>
        <taxon>Euteleostomi</taxon>
        <taxon>Amphibia</taxon>
        <taxon>Batrachia</taxon>
        <taxon>Caudata</taxon>
        <taxon>Salamandroidea</taxon>
        <taxon>Salamandridae</taxon>
        <taxon>Pleurodelinae</taxon>
        <taxon>Pleurodeles</taxon>
    </lineage>
</organism>
<accession>A0AAV7SJ14</accession>
<proteinExistence type="predicted"/>